<dbReference type="KEGG" id="cagg:HYG79_08030"/>
<evidence type="ECO:0000313" key="1">
    <source>
        <dbReference type="EMBL" id="QLG45296.1"/>
    </source>
</evidence>
<reference evidence="1 2" key="1">
    <citation type="journal article" date="2006" name="Int. J. Syst. Evol. Microbiol.">
        <title>Costertonia aggregata gen. nov., sp. nov., a mesophilic marine bacterium of the family Flavobacteriaceae, isolated from a mature biofilm.</title>
        <authorList>
            <person name="Kwon K.K."/>
            <person name="Lee Y.K."/>
            <person name="Lee H.K."/>
        </authorList>
    </citation>
    <scope>NUCLEOTIDE SEQUENCE [LARGE SCALE GENOMIC DNA]</scope>
    <source>
        <strain evidence="1 2">KCCM 42265</strain>
    </source>
</reference>
<keyword evidence="2" id="KW-1185">Reference proteome</keyword>
<dbReference type="RefSeq" id="WP_179241585.1">
    <property type="nucleotide sequence ID" value="NZ_CP058595.1"/>
</dbReference>
<organism evidence="1 2">
    <name type="scientific">Costertonia aggregata</name>
    <dbReference type="NCBI Taxonomy" id="343403"/>
    <lineage>
        <taxon>Bacteria</taxon>
        <taxon>Pseudomonadati</taxon>
        <taxon>Bacteroidota</taxon>
        <taxon>Flavobacteriia</taxon>
        <taxon>Flavobacteriales</taxon>
        <taxon>Flavobacteriaceae</taxon>
        <taxon>Costertonia</taxon>
    </lineage>
</organism>
<gene>
    <name evidence="1" type="ORF">HYG79_08030</name>
</gene>
<evidence type="ECO:0000313" key="2">
    <source>
        <dbReference type="Proteomes" id="UP000509302"/>
    </source>
</evidence>
<evidence type="ECO:0008006" key="3">
    <source>
        <dbReference type="Google" id="ProtNLM"/>
    </source>
</evidence>
<dbReference type="Gene3D" id="2.60.40.1930">
    <property type="match status" value="1"/>
</dbReference>
<accession>A0A7H9APE6</accession>
<dbReference type="AlphaFoldDB" id="A0A7H9APE6"/>
<dbReference type="EMBL" id="CP058595">
    <property type="protein sequence ID" value="QLG45296.1"/>
    <property type="molecule type" value="Genomic_DNA"/>
</dbReference>
<sequence length="910" mass="103563">MTKIFIYAVFIIYVFSFAQIGHAQIPLEKETEIFADATDAEKIYVQLSAYTFNTSETIWFKAIVTDVLNHTPTKRSGVLHVELIDPLDNRIVDENLLKINGGVSNGFFQLHSNYREGKYIIRAYTEWNKNFGPDFINSIPIHLYRLENFDAKPNPIQNIVFTKDLNSNTFSLASTIAIKELDSLHNDDAILYINWKGGEDSIVIKHKKKNPVINLQHKVPLSVPIINYRLQTKNEVFAKSIVLDDEYGSLQFFPEGGSLVEGLQSVVGFKYIDYRGKGAEIQGRIEDKNSTIVTEFKSNALGMGQLILTPEPGQTYYGVLTTNSGNTFKYELPEVKKLGQVISLINKGSERELRIWNKEKNRDSLFIKIFHRGKNLFFLKARFTNGMFSFKIVPENLPHGVIGLTVFDKNFSPVAERHFFNHLKQENLDIGLETNKDNYAVRDSVQVSILTRQNGESVPASISVMAVDSSYFYGTNLKRNNIVSYFLLQSDIKGTVENPSYYFEDEENLAELDYLMLTQGWTNYKYKEKKKARLINAEKGLEIKGTVNDIDNPSKRKHELNMLLMGETTEAYAIDTDNTGYFKLALDDSYGLGRKFVIQPTNASNKRGKLKIDIKGYEVPEISYEIEKVIAPVDSIVEKKMIQKIEEDIRLDPFLLPNTIALNEVVVSDYRVTPERAEMVELHGIPDVVIENNELISKQKKWTRGLYRWLLFNYPKDIRVTRVRNGTGFELAYVYGAEWTYVVIDGIPVHERDYGLIGNIPVSAVKSAEIIRNTSTANKYHNQVFDCAPICPPPSFPAILAIYTYSGKGLSGAFPKTKRTNLINDIAPQYSPSREYYVPEYHNPEKIDWSIPDRRTLLSWKPNIITGKNGQAKTAFFNSDISGKIVLICEGITFAGKVGYSELFYEVDDP</sequence>
<name>A0A7H9APE6_9FLAO</name>
<protein>
    <recommendedName>
        <fullName evidence="3">Carboxypeptidase regulatory-like domain-containing protein</fullName>
    </recommendedName>
</protein>
<dbReference type="Proteomes" id="UP000509302">
    <property type="component" value="Chromosome"/>
</dbReference>
<proteinExistence type="predicted"/>